<protein>
    <submittedName>
        <fullName evidence="1">Uncharacterized protein</fullName>
    </submittedName>
</protein>
<name>A0A9P4KFM0_9PLEO</name>
<proteinExistence type="predicted"/>
<dbReference type="AlphaFoldDB" id="A0A9P4KFM0"/>
<accession>A0A9P4KFM0</accession>
<reference evidence="2" key="1">
    <citation type="journal article" date="2020" name="Stud. Mycol.">
        <title>101 Dothideomycetes genomes: A test case for predicting lifestyles and emergence of pathogens.</title>
        <authorList>
            <person name="Haridas S."/>
            <person name="Albert R."/>
            <person name="Binder M."/>
            <person name="Bloem J."/>
            <person name="LaButti K."/>
            <person name="Salamov A."/>
            <person name="Andreopoulos B."/>
            <person name="Baker S."/>
            <person name="Barry K."/>
            <person name="Bills G."/>
            <person name="Bluhm B."/>
            <person name="Cannon C."/>
            <person name="Castanera R."/>
            <person name="Culley D."/>
            <person name="Daum C."/>
            <person name="Ezra D."/>
            <person name="Gonzalez J."/>
            <person name="Henrissat B."/>
            <person name="Kuo A."/>
            <person name="Liang C."/>
            <person name="Lipzen A."/>
            <person name="Lutzoni F."/>
            <person name="Magnuson J."/>
            <person name="Mondo S."/>
            <person name="Nolan M."/>
            <person name="Ohm R."/>
            <person name="Pangilinan J."/>
            <person name="Park H.-J."/>
            <person name="Ramirez L."/>
            <person name="Alfaro M."/>
            <person name="Sun H."/>
            <person name="Tritt A."/>
            <person name="Yoshinaga Y."/>
            <person name="Zwiers L.-H."/>
            <person name="Turgeon B."/>
            <person name="Goodwin S."/>
            <person name="Spatafora J."/>
            <person name="Crous P."/>
            <person name="Grigoriev I."/>
        </authorList>
    </citation>
    <scope>NUCLEOTIDE SEQUENCE [LARGE SCALE GENOMIC DNA]</scope>
    <source>
        <strain evidence="2">CBS 304.66</strain>
    </source>
</reference>
<dbReference type="Proteomes" id="UP000800093">
    <property type="component" value="Unassembled WGS sequence"/>
</dbReference>
<gene>
    <name evidence="1" type="ORF">CC78DRAFT_579047</name>
</gene>
<sequence>MGFVPDTSPSPGISFFGMHPRFQMPSLFTRETPHESRAIQFTANIPSPGTKGSTHGPRQNALPHLITPVPSNFQLSSLASDHNSHLAIGAVPSTTGGFQLPSILLPCTDHGARITFHEHTTAVTNTPENIDRPIGLNSLGSKGPTGSVDPVRRRCAYIFCLEYLDEWNLRRGRGNPGDNYEEV</sequence>
<evidence type="ECO:0000313" key="1">
    <source>
        <dbReference type="EMBL" id="KAF2265555.1"/>
    </source>
</evidence>
<organism evidence="1 2">
    <name type="scientific">Lojkania enalia</name>
    <dbReference type="NCBI Taxonomy" id="147567"/>
    <lineage>
        <taxon>Eukaryota</taxon>
        <taxon>Fungi</taxon>
        <taxon>Dikarya</taxon>
        <taxon>Ascomycota</taxon>
        <taxon>Pezizomycotina</taxon>
        <taxon>Dothideomycetes</taxon>
        <taxon>Pleosporomycetidae</taxon>
        <taxon>Pleosporales</taxon>
        <taxon>Pleosporales incertae sedis</taxon>
        <taxon>Lojkania</taxon>
    </lineage>
</organism>
<dbReference type="EMBL" id="ML986604">
    <property type="protein sequence ID" value="KAF2265555.1"/>
    <property type="molecule type" value="Genomic_DNA"/>
</dbReference>
<evidence type="ECO:0000313" key="2">
    <source>
        <dbReference type="Proteomes" id="UP000800093"/>
    </source>
</evidence>
<keyword evidence="2" id="KW-1185">Reference proteome</keyword>
<comment type="caution">
    <text evidence="1">The sequence shown here is derived from an EMBL/GenBank/DDBJ whole genome shotgun (WGS) entry which is preliminary data.</text>
</comment>